<reference evidence="1" key="1">
    <citation type="submission" date="2020-12" db="EMBL/GenBank/DDBJ databases">
        <title>Clostridium thailandense sp. nov., a novel acetogenic bacterium isolated from peat land soil in Thailand.</title>
        <authorList>
            <person name="Chaikitkaew S."/>
            <person name="Birkeland N.K."/>
        </authorList>
    </citation>
    <scope>NUCLEOTIDE SEQUENCE</scope>
    <source>
        <strain evidence="1">PL3</strain>
    </source>
</reference>
<accession>A0A949TYE0</accession>
<sequence length="77" mass="8708">MIIVTGTSATGKTILSSKLANRFNLPLINKDEIKELLFDCLGIKDEEWAVRLGVTSFELSYLLEKCLISSYRWIIGK</sequence>
<protein>
    <submittedName>
        <fullName evidence="1">Uncharacterized protein</fullName>
    </submittedName>
</protein>
<dbReference type="AlphaFoldDB" id="A0A949TYE0"/>
<dbReference type="EMBL" id="JAEEGC010000100">
    <property type="protein sequence ID" value="MBV7274883.1"/>
    <property type="molecule type" value="Genomic_DNA"/>
</dbReference>
<dbReference type="Proteomes" id="UP000694308">
    <property type="component" value="Unassembled WGS sequence"/>
</dbReference>
<gene>
    <name evidence="1" type="ORF">I6U48_18460</name>
</gene>
<proteinExistence type="predicted"/>
<keyword evidence="2" id="KW-1185">Reference proteome</keyword>
<dbReference type="RefSeq" id="WP_218321942.1">
    <property type="nucleotide sequence ID" value="NZ_JAEEGC010000100.1"/>
</dbReference>
<comment type="caution">
    <text evidence="1">The sequence shown here is derived from an EMBL/GenBank/DDBJ whole genome shotgun (WGS) entry which is preliminary data.</text>
</comment>
<evidence type="ECO:0000313" key="2">
    <source>
        <dbReference type="Proteomes" id="UP000694308"/>
    </source>
</evidence>
<evidence type="ECO:0000313" key="1">
    <source>
        <dbReference type="EMBL" id="MBV7274883.1"/>
    </source>
</evidence>
<name>A0A949TYE0_9CLOT</name>
<organism evidence="1 2">
    <name type="scientific">Clostridium thailandense</name>
    <dbReference type="NCBI Taxonomy" id="2794346"/>
    <lineage>
        <taxon>Bacteria</taxon>
        <taxon>Bacillati</taxon>
        <taxon>Bacillota</taxon>
        <taxon>Clostridia</taxon>
        <taxon>Eubacteriales</taxon>
        <taxon>Clostridiaceae</taxon>
        <taxon>Clostridium</taxon>
    </lineage>
</organism>